<name>A0AAV7KVQ5_PLEWA</name>
<evidence type="ECO:0000313" key="3">
    <source>
        <dbReference type="Proteomes" id="UP001066276"/>
    </source>
</evidence>
<comment type="caution">
    <text evidence="2">The sequence shown here is derived from an EMBL/GenBank/DDBJ whole genome shotgun (WGS) entry which is preliminary data.</text>
</comment>
<reference evidence="2" key="1">
    <citation type="journal article" date="2022" name="bioRxiv">
        <title>Sequencing and chromosome-scale assembly of the giantPleurodeles waltlgenome.</title>
        <authorList>
            <person name="Brown T."/>
            <person name="Elewa A."/>
            <person name="Iarovenko S."/>
            <person name="Subramanian E."/>
            <person name="Araus A.J."/>
            <person name="Petzold A."/>
            <person name="Susuki M."/>
            <person name="Suzuki K.-i.T."/>
            <person name="Hayashi T."/>
            <person name="Toyoda A."/>
            <person name="Oliveira C."/>
            <person name="Osipova E."/>
            <person name="Leigh N.D."/>
            <person name="Simon A."/>
            <person name="Yun M.H."/>
        </authorList>
    </citation>
    <scope>NUCLEOTIDE SEQUENCE</scope>
    <source>
        <strain evidence="2">20211129_DDA</strain>
        <tissue evidence="2">Liver</tissue>
    </source>
</reference>
<proteinExistence type="predicted"/>
<evidence type="ECO:0000313" key="2">
    <source>
        <dbReference type="EMBL" id="KAJ1083355.1"/>
    </source>
</evidence>
<keyword evidence="3" id="KW-1185">Reference proteome</keyword>
<dbReference type="EMBL" id="JANPWB010000016">
    <property type="protein sequence ID" value="KAJ1083355.1"/>
    <property type="molecule type" value="Genomic_DNA"/>
</dbReference>
<dbReference type="AlphaFoldDB" id="A0AAV7KVQ5"/>
<protein>
    <submittedName>
        <fullName evidence="2">Uncharacterized protein</fullName>
    </submittedName>
</protein>
<sequence length="90" mass="9329">MDPEGGRAQWSDALADRAHAQQNAGGRAGASRATPPQRKVHAGGLGRGCTQRQGGEKRRARSTGCIAGQPDDTCASGSSKIKILFAVLED</sequence>
<feature type="region of interest" description="Disordered" evidence="1">
    <location>
        <begin position="1"/>
        <end position="75"/>
    </location>
</feature>
<dbReference type="Proteomes" id="UP001066276">
    <property type="component" value="Chromosome 12"/>
</dbReference>
<gene>
    <name evidence="2" type="ORF">NDU88_003514</name>
</gene>
<organism evidence="2 3">
    <name type="scientific">Pleurodeles waltl</name>
    <name type="common">Iberian ribbed newt</name>
    <dbReference type="NCBI Taxonomy" id="8319"/>
    <lineage>
        <taxon>Eukaryota</taxon>
        <taxon>Metazoa</taxon>
        <taxon>Chordata</taxon>
        <taxon>Craniata</taxon>
        <taxon>Vertebrata</taxon>
        <taxon>Euteleostomi</taxon>
        <taxon>Amphibia</taxon>
        <taxon>Batrachia</taxon>
        <taxon>Caudata</taxon>
        <taxon>Salamandroidea</taxon>
        <taxon>Salamandridae</taxon>
        <taxon>Pleurodelinae</taxon>
        <taxon>Pleurodeles</taxon>
    </lineage>
</organism>
<accession>A0AAV7KVQ5</accession>
<evidence type="ECO:0000256" key="1">
    <source>
        <dbReference type="SAM" id="MobiDB-lite"/>
    </source>
</evidence>